<dbReference type="OrthoDB" id="3257409at2759"/>
<dbReference type="EMBL" id="JACGCI010000037">
    <property type="protein sequence ID" value="KAF6753848.1"/>
    <property type="molecule type" value="Genomic_DNA"/>
</dbReference>
<reference evidence="1 2" key="1">
    <citation type="submission" date="2020-07" db="EMBL/GenBank/DDBJ databases">
        <title>Comparative genomics of pyrophilous fungi reveals a link between fire events and developmental genes.</title>
        <authorList>
            <consortium name="DOE Joint Genome Institute"/>
            <person name="Steindorff A.S."/>
            <person name="Carver A."/>
            <person name="Calhoun S."/>
            <person name="Stillman K."/>
            <person name="Liu H."/>
            <person name="Lipzen A."/>
            <person name="Pangilinan J."/>
            <person name="Labutti K."/>
            <person name="Bruns T.D."/>
            <person name="Grigoriev I.V."/>
        </authorList>
    </citation>
    <scope>NUCLEOTIDE SEQUENCE [LARGE SCALE GENOMIC DNA]</scope>
    <source>
        <strain evidence="1 2">CBS 144469</strain>
    </source>
</reference>
<keyword evidence="2" id="KW-1185">Reference proteome</keyword>
<evidence type="ECO:0000313" key="2">
    <source>
        <dbReference type="Proteomes" id="UP000521943"/>
    </source>
</evidence>
<accession>A0A8H6HXW4</accession>
<dbReference type="AlphaFoldDB" id="A0A8H6HXW4"/>
<feature type="non-terminal residue" evidence="1">
    <location>
        <position position="190"/>
    </location>
</feature>
<comment type="caution">
    <text evidence="1">The sequence shown here is derived from an EMBL/GenBank/DDBJ whole genome shotgun (WGS) entry which is preliminary data.</text>
</comment>
<gene>
    <name evidence="1" type="ORF">DFP72DRAFT_779410</name>
</gene>
<dbReference type="Proteomes" id="UP000521943">
    <property type="component" value="Unassembled WGS sequence"/>
</dbReference>
<sequence length="190" mass="21893">ELELDDISLLRVWSWKTKHNITDSAFDDLDFVFPDSVSSGKLPKAKAARRRIEFLAKFKATYEECCINSCLNYVGANEGLDKCPYCKELRWTGNKKPRKVWKPISIIPQLRALYLNPDMTEKMKYRHDFVPKEGVIQDVYDGLVYAALREKDVVVGEVPQDYKFFCQETDVALGFSTDGFGPFKTRLQTC</sequence>
<name>A0A8H6HXW4_9AGAR</name>
<proteinExistence type="predicted"/>
<evidence type="ECO:0000313" key="1">
    <source>
        <dbReference type="EMBL" id="KAF6753848.1"/>
    </source>
</evidence>
<feature type="non-terminal residue" evidence="1">
    <location>
        <position position="1"/>
    </location>
</feature>
<protein>
    <submittedName>
        <fullName evidence="1">Uncharacterized protein</fullName>
    </submittedName>
</protein>
<organism evidence="1 2">
    <name type="scientific">Ephemerocybe angulata</name>
    <dbReference type="NCBI Taxonomy" id="980116"/>
    <lineage>
        <taxon>Eukaryota</taxon>
        <taxon>Fungi</taxon>
        <taxon>Dikarya</taxon>
        <taxon>Basidiomycota</taxon>
        <taxon>Agaricomycotina</taxon>
        <taxon>Agaricomycetes</taxon>
        <taxon>Agaricomycetidae</taxon>
        <taxon>Agaricales</taxon>
        <taxon>Agaricineae</taxon>
        <taxon>Psathyrellaceae</taxon>
        <taxon>Ephemerocybe</taxon>
    </lineage>
</organism>